<dbReference type="GeneID" id="70187743"/>
<dbReference type="Proteomes" id="UP000756346">
    <property type="component" value="Unassembled WGS sequence"/>
</dbReference>
<name>A0A9P9BUJ6_9PEZI</name>
<comment type="caution">
    <text evidence="2">The sequence shown here is derived from an EMBL/GenBank/DDBJ whole genome shotgun (WGS) entry which is preliminary data.</text>
</comment>
<evidence type="ECO:0000256" key="1">
    <source>
        <dbReference type="SAM" id="Phobius"/>
    </source>
</evidence>
<evidence type="ECO:0000313" key="3">
    <source>
        <dbReference type="Proteomes" id="UP000756346"/>
    </source>
</evidence>
<keyword evidence="3" id="KW-1185">Reference proteome</keyword>
<protein>
    <submittedName>
        <fullName evidence="2">Uncharacterized protein</fullName>
    </submittedName>
</protein>
<gene>
    <name evidence="2" type="ORF">B0I36DRAFT_359807</name>
</gene>
<keyword evidence="1" id="KW-0472">Membrane</keyword>
<proteinExistence type="predicted"/>
<keyword evidence="1" id="KW-1133">Transmembrane helix</keyword>
<feature type="transmembrane region" description="Helical" evidence="1">
    <location>
        <begin position="257"/>
        <end position="277"/>
    </location>
</feature>
<keyword evidence="1" id="KW-0812">Transmembrane</keyword>
<reference evidence="2" key="1">
    <citation type="journal article" date="2021" name="Nat. Commun.">
        <title>Genetic determinants of endophytism in the Arabidopsis root mycobiome.</title>
        <authorList>
            <person name="Mesny F."/>
            <person name="Miyauchi S."/>
            <person name="Thiergart T."/>
            <person name="Pickel B."/>
            <person name="Atanasova L."/>
            <person name="Karlsson M."/>
            <person name="Huettel B."/>
            <person name="Barry K.W."/>
            <person name="Haridas S."/>
            <person name="Chen C."/>
            <person name="Bauer D."/>
            <person name="Andreopoulos W."/>
            <person name="Pangilinan J."/>
            <person name="LaButti K."/>
            <person name="Riley R."/>
            <person name="Lipzen A."/>
            <person name="Clum A."/>
            <person name="Drula E."/>
            <person name="Henrissat B."/>
            <person name="Kohler A."/>
            <person name="Grigoriev I.V."/>
            <person name="Martin F.M."/>
            <person name="Hacquard S."/>
        </authorList>
    </citation>
    <scope>NUCLEOTIDE SEQUENCE</scope>
    <source>
        <strain evidence="2">MPI-CAGE-CH-0230</strain>
    </source>
</reference>
<sequence length="278" mass="28671">MPASAVLSQYTFANLGPMTTTYTAPAACYTPTQVGLAPDYLPEAVAYVSTCAERFSASDCVQAGSVFDEDWAESTRRFIHYYSPGLVCPDRWTTAGVASKGNGTAIDSTGVFAPTGFGTHAPVYNPAWNIAMENLADGETAILCCPSGYTAGVGGGGCYTNLPVSMYTATTGCQNLANPDAVSTVTFIFNGTTATGRDIGPGSATTTVSTFQSGDLDEMTGISMLPMVTMYHRTVDVPPKETNAAGKFGVKGGDGTIGTLVTVWASVALMGAILFGAA</sequence>
<dbReference type="AlphaFoldDB" id="A0A9P9BUJ6"/>
<organism evidence="2 3">
    <name type="scientific">Microdochium trichocladiopsis</name>
    <dbReference type="NCBI Taxonomy" id="1682393"/>
    <lineage>
        <taxon>Eukaryota</taxon>
        <taxon>Fungi</taxon>
        <taxon>Dikarya</taxon>
        <taxon>Ascomycota</taxon>
        <taxon>Pezizomycotina</taxon>
        <taxon>Sordariomycetes</taxon>
        <taxon>Xylariomycetidae</taxon>
        <taxon>Xylariales</taxon>
        <taxon>Microdochiaceae</taxon>
        <taxon>Microdochium</taxon>
    </lineage>
</organism>
<dbReference type="RefSeq" id="XP_046017338.1">
    <property type="nucleotide sequence ID" value="XM_046158197.1"/>
</dbReference>
<accession>A0A9P9BUJ6</accession>
<evidence type="ECO:0000313" key="2">
    <source>
        <dbReference type="EMBL" id="KAH7038217.1"/>
    </source>
</evidence>
<dbReference type="EMBL" id="JAGTJQ010000002">
    <property type="protein sequence ID" value="KAH7038217.1"/>
    <property type="molecule type" value="Genomic_DNA"/>
</dbReference>
<dbReference type="OrthoDB" id="5429716at2759"/>